<dbReference type="EMBL" id="WPNZ01000035">
    <property type="protein sequence ID" value="MVO90630.1"/>
    <property type="molecule type" value="Genomic_DNA"/>
</dbReference>
<reference evidence="3 4" key="1">
    <citation type="submission" date="2019-11" db="EMBL/GenBank/DDBJ databases">
        <title>Streptomyces typhae sp. nov., a novel endophytic actinomycete isolated from the root of cattail pollen (Typha angustifolia L.).</title>
        <authorList>
            <person name="Peng C."/>
        </authorList>
    </citation>
    <scope>NUCLEOTIDE SEQUENCE [LARGE SCALE GENOMIC DNA]</scope>
    <source>
        <strain evidence="4">p1417</strain>
    </source>
</reference>
<dbReference type="AlphaFoldDB" id="A0A6L6XAY5"/>
<keyword evidence="2" id="KW-0472">Membrane</keyword>
<evidence type="ECO:0000256" key="1">
    <source>
        <dbReference type="SAM" id="MobiDB-lite"/>
    </source>
</evidence>
<dbReference type="Proteomes" id="UP000483802">
    <property type="component" value="Unassembled WGS sequence"/>
</dbReference>
<accession>A0A6L6XAY5</accession>
<feature type="region of interest" description="Disordered" evidence="1">
    <location>
        <begin position="65"/>
        <end position="85"/>
    </location>
</feature>
<dbReference type="RefSeq" id="WP_157169592.1">
    <property type="nucleotide sequence ID" value="NZ_WPNZ01000035.1"/>
</dbReference>
<feature type="compositionally biased region" description="Pro residues" evidence="1">
    <location>
        <begin position="69"/>
        <end position="79"/>
    </location>
</feature>
<feature type="transmembrane region" description="Helical" evidence="2">
    <location>
        <begin position="20"/>
        <end position="41"/>
    </location>
</feature>
<protein>
    <submittedName>
        <fullName evidence="3">Uncharacterized protein</fullName>
    </submittedName>
</protein>
<sequence length="85" mass="8325">MSSIQRRAANAARCTVSPSLWRLCVLVVIEAAAVVLVVAGYDVQTALACATGAALATAGVTAGVVGQPPGTPAQPPAMPAPNQGA</sequence>
<name>A0A6L6XAY5_9ACTN</name>
<evidence type="ECO:0000256" key="2">
    <source>
        <dbReference type="SAM" id="Phobius"/>
    </source>
</evidence>
<comment type="caution">
    <text evidence="3">The sequence shown here is derived from an EMBL/GenBank/DDBJ whole genome shotgun (WGS) entry which is preliminary data.</text>
</comment>
<keyword evidence="2" id="KW-1133">Transmembrane helix</keyword>
<evidence type="ECO:0000313" key="3">
    <source>
        <dbReference type="EMBL" id="MVO90630.1"/>
    </source>
</evidence>
<keyword evidence="2" id="KW-0812">Transmembrane</keyword>
<organism evidence="3 4">
    <name type="scientific">Streptomyces typhae</name>
    <dbReference type="NCBI Taxonomy" id="2681492"/>
    <lineage>
        <taxon>Bacteria</taxon>
        <taxon>Bacillati</taxon>
        <taxon>Actinomycetota</taxon>
        <taxon>Actinomycetes</taxon>
        <taxon>Kitasatosporales</taxon>
        <taxon>Streptomycetaceae</taxon>
        <taxon>Streptomyces</taxon>
    </lineage>
</organism>
<gene>
    <name evidence="3" type="ORF">GPA10_39250</name>
</gene>
<keyword evidence="4" id="KW-1185">Reference proteome</keyword>
<evidence type="ECO:0000313" key="4">
    <source>
        <dbReference type="Proteomes" id="UP000483802"/>
    </source>
</evidence>
<proteinExistence type="predicted"/>